<dbReference type="Proteomes" id="UP000004478">
    <property type="component" value="Unassembled WGS sequence"/>
</dbReference>
<keyword evidence="2" id="KW-0732">Signal</keyword>
<evidence type="ECO:0000256" key="2">
    <source>
        <dbReference type="SAM" id="SignalP"/>
    </source>
</evidence>
<dbReference type="OrthoDB" id="9757809at2"/>
<evidence type="ECO:0000313" key="4">
    <source>
        <dbReference type="EMBL" id="EKB48258.1"/>
    </source>
</evidence>
<dbReference type="SUPFAM" id="SSF50939">
    <property type="entry name" value="Sialidases"/>
    <property type="match status" value="1"/>
</dbReference>
<evidence type="ECO:0000259" key="3">
    <source>
        <dbReference type="Pfam" id="PF15902"/>
    </source>
</evidence>
<feature type="signal peptide" evidence="2">
    <location>
        <begin position="1"/>
        <end position="25"/>
    </location>
</feature>
<feature type="chain" id="PRO_5003847589" evidence="2">
    <location>
        <begin position="26"/>
        <end position="1091"/>
    </location>
</feature>
<dbReference type="CDD" id="cd15482">
    <property type="entry name" value="Sialidase_non-viral"/>
    <property type="match status" value="1"/>
</dbReference>
<accession>K1LD68</accession>
<protein>
    <submittedName>
        <fullName evidence="4">Plant photosystem II stability/assembly factor-like protein</fullName>
    </submittedName>
</protein>
<organism evidence="4 5">
    <name type="scientific">Cecembia lonarensis (strain CCUG 58316 / KCTC 22772 / LW9)</name>
    <dbReference type="NCBI Taxonomy" id="1225176"/>
    <lineage>
        <taxon>Bacteria</taxon>
        <taxon>Pseudomonadati</taxon>
        <taxon>Bacteroidota</taxon>
        <taxon>Cytophagia</taxon>
        <taxon>Cytophagales</taxon>
        <taxon>Cyclobacteriaceae</taxon>
        <taxon>Cecembia</taxon>
    </lineage>
</organism>
<name>K1LD68_CECL9</name>
<keyword evidence="5" id="KW-1185">Reference proteome</keyword>
<dbReference type="Gene3D" id="2.130.10.10">
    <property type="entry name" value="YVTN repeat-like/Quinoprotein amine dehydrogenase"/>
    <property type="match status" value="5"/>
</dbReference>
<dbReference type="PATRIC" id="fig|1225176.3.peg.3309"/>
<evidence type="ECO:0000313" key="5">
    <source>
        <dbReference type="Proteomes" id="UP000004478"/>
    </source>
</evidence>
<dbReference type="EMBL" id="AMGM01000060">
    <property type="protein sequence ID" value="EKB48258.1"/>
    <property type="molecule type" value="Genomic_DNA"/>
</dbReference>
<sequence>MHRTFLNLLFSAILLLFFYSKPALAQSNQKEMATEVAKGLKLRGIGPAVMGGRIADIAVNPIHSSTWYVAVGSGGLWKTTNSGTTWIPVFDEQPSYSIGTVALDPNNPEIVWVGTGENVSGRHVGWGDGIYKSMDGGATWQQMGLKNSEHIGRILIDPRNSDVVYVAAEGPLWSSGGERGLYKTKDGGKSWNLVLEIDQDTGVTDAEFDPSNPDIIYAAAYQRRRKTWALLAGGPKSGIFKSMDGGETWRKMSQGLPQGDIGKIGLAVTPADPQLVYATIEADNANKGFYRSTDKGESWEKRNSYISGGTGPHYYQEIEASPTNPDLVYQMDVFIHVTRDGGKTFNYGETGRAKHSDNHALWIDPANGQHLIVGTDGGLYESFDEGATWRLFPNLPISQFYKLGLDNSQPFYNVVVGAQDLGTLIGPSRTTNIEGVRNQDWYVPLGADGYDAAFDPEDPNIVYMEIQQGLLHRHDRTTGEVLNIQPQPEPGEPAERWNWDSPIQISPHNHKTLYFGSQRVWKSIDRGNSWTPISGDLTTNTSRYELEMIDRVPSIDALYDNGAMSKFATLTSISESPVQAGLLYTGSDDGLIHVSEDDGANWRKSGILPKVPALTFINHVYASSHDVNTVFAVADGHQLGDYSSYIFISTDKGRSWRSVAGDLPEKTIVWVIKQDHIDENLLFIGTEYGMYFSENKGTNWIKLHAGVPTIPFRDIELHARDNDLVGASFGRGVYILDDYSPLREISKLAQTNSNIVLPVRDAWWYVPSVPFQAKGMPSQGSDSFVSDNPPFGAVITYYIKELPKTEKAQRRQKEKNLNEQKSSIPFPGWDQLRREAIEEEPKVMLLIRDDNGEPIRWIEGASGQGLHRVSWDLRLAPPNPINLTVPDFQPPWVSDPEGPLVAPGKYSATLYLMDNGELEAQGASQEFNVKPVFSSNANYQEMAAFKKQTTSELSRRTSSAARQLGEAGDKLRYIKAALTKTPNASENLFTQWNELNATLFSLRTVLMGDMVLQSKDESTIPSIMNRVGGVIYGHWDTTEPPTATQKRNVEIVQTEFEQYLQEAATFFTKLADFEKLLEEAGAPYTPNRRVD</sequence>
<dbReference type="SUPFAM" id="SSF110296">
    <property type="entry name" value="Oligoxyloglucan reducing end-specific cellobiohydrolase"/>
    <property type="match status" value="1"/>
</dbReference>
<feature type="domain" description="Sortilin N-terminal" evidence="3">
    <location>
        <begin position="130"/>
        <end position="254"/>
    </location>
</feature>
<dbReference type="GO" id="GO:0010411">
    <property type="term" value="P:xyloglucan metabolic process"/>
    <property type="evidence" value="ECO:0007669"/>
    <property type="project" value="TreeGrafter"/>
</dbReference>
<keyword evidence="1" id="KW-0677">Repeat</keyword>
<dbReference type="PANTHER" id="PTHR43739">
    <property type="entry name" value="XYLOGLUCANASE (EUROFUNG)"/>
    <property type="match status" value="1"/>
</dbReference>
<proteinExistence type="predicted"/>
<dbReference type="InterPro" id="IPR015943">
    <property type="entry name" value="WD40/YVTN_repeat-like_dom_sf"/>
</dbReference>
<dbReference type="RefSeq" id="WP_009186135.1">
    <property type="nucleotide sequence ID" value="NZ_AMGM01000060.1"/>
</dbReference>
<dbReference type="InterPro" id="IPR031778">
    <property type="entry name" value="Sortilin_N"/>
</dbReference>
<dbReference type="PANTHER" id="PTHR43739:SF5">
    <property type="entry name" value="EXO-ALPHA-SIALIDASE"/>
    <property type="match status" value="1"/>
</dbReference>
<reference evidence="4 5" key="1">
    <citation type="journal article" date="2012" name="J. Bacteriol.">
        <title>Draft Genome Sequence of Cecembia lonarensis Strain LW9T, Isolated from Lonar Lake, a Haloalkaline Lake in India.</title>
        <authorList>
            <person name="Shivaji S."/>
            <person name="Ara S."/>
            <person name="Singh A."/>
            <person name="Pinnaka A.K."/>
        </authorList>
    </citation>
    <scope>NUCLEOTIDE SEQUENCE [LARGE SCALE GENOMIC DNA]</scope>
    <source>
        <strain evidence="4 5">LW9</strain>
    </source>
</reference>
<dbReference type="InterPro" id="IPR052025">
    <property type="entry name" value="Xyloglucanase_GH74"/>
</dbReference>
<evidence type="ECO:0000256" key="1">
    <source>
        <dbReference type="ARBA" id="ARBA00022737"/>
    </source>
</evidence>
<dbReference type="AlphaFoldDB" id="K1LD68"/>
<dbReference type="InterPro" id="IPR036278">
    <property type="entry name" value="Sialidase_sf"/>
</dbReference>
<dbReference type="Pfam" id="PF15902">
    <property type="entry name" value="Sortilin-Vps10"/>
    <property type="match status" value="1"/>
</dbReference>
<gene>
    <name evidence="4" type="ORF">B879_03116</name>
</gene>
<comment type="caution">
    <text evidence="4">The sequence shown here is derived from an EMBL/GenBank/DDBJ whole genome shotgun (WGS) entry which is preliminary data.</text>
</comment>